<evidence type="ECO:0000259" key="2">
    <source>
        <dbReference type="Pfam" id="PF12945"/>
    </source>
</evidence>
<keyword evidence="4" id="KW-1185">Reference proteome</keyword>
<dbReference type="Gene3D" id="2.40.10.220">
    <property type="entry name" value="predicted glycosyltransferase like domains"/>
    <property type="match status" value="1"/>
</dbReference>
<dbReference type="InterPro" id="IPR009875">
    <property type="entry name" value="PilZ_domain"/>
</dbReference>
<dbReference type="Pfam" id="PF07238">
    <property type="entry name" value="PilZ"/>
    <property type="match status" value="1"/>
</dbReference>
<dbReference type="RefSeq" id="WP_072965459.1">
    <property type="nucleotide sequence ID" value="NZ_FRAJ01000003.1"/>
</dbReference>
<protein>
    <submittedName>
        <fullName evidence="3">C-di-GMP-binding flagellar brake protein YcgR, contains PilZNR and PilZ domains</fullName>
    </submittedName>
</protein>
<dbReference type="GO" id="GO:0035438">
    <property type="term" value="F:cyclic-di-GMP binding"/>
    <property type="evidence" value="ECO:0007669"/>
    <property type="project" value="InterPro"/>
</dbReference>
<accession>A0A1M6LAK5</accession>
<gene>
    <name evidence="3" type="ORF">SAMN02745883_00137</name>
</gene>
<sequence length="221" mass="25445">MNSNISSLIKAGDNIEIEIINKDLDSLTIKSTVANIHSDNVIVITTPIYKGRFYPIHVGKKLNVIFCKKNRGKYYFLGEVIKRENKDKIPLLYINKTGSIRKMQRREFFRLDIILNVIIEINNDENEVKQINAISKDISGGGIRIICKEKLNLNRLLKCIIPLDNETIELNGKVVRCQKVPDSISKYDIGIEFVDIDESIRKKIISFIFKKQRKIIKKGLI</sequence>
<dbReference type="EMBL" id="FRAJ01000003">
    <property type="protein sequence ID" value="SHJ68236.1"/>
    <property type="molecule type" value="Genomic_DNA"/>
</dbReference>
<keyword evidence="3" id="KW-0966">Cell projection</keyword>
<dbReference type="Pfam" id="PF12945">
    <property type="entry name" value="PilZNR"/>
    <property type="match status" value="1"/>
</dbReference>
<proteinExistence type="predicted"/>
<evidence type="ECO:0000313" key="3">
    <source>
        <dbReference type="EMBL" id="SHJ68236.1"/>
    </source>
</evidence>
<evidence type="ECO:0000259" key="1">
    <source>
        <dbReference type="Pfam" id="PF07238"/>
    </source>
</evidence>
<feature type="domain" description="Type III secretion system flagellar brake protein YcgR PilZN" evidence="2">
    <location>
        <begin position="11"/>
        <end position="95"/>
    </location>
</feature>
<evidence type="ECO:0000313" key="4">
    <source>
        <dbReference type="Proteomes" id="UP000184082"/>
    </source>
</evidence>
<feature type="domain" description="PilZ" evidence="1">
    <location>
        <begin position="104"/>
        <end position="209"/>
    </location>
</feature>
<dbReference type="Proteomes" id="UP000184082">
    <property type="component" value="Unassembled WGS sequence"/>
</dbReference>
<dbReference type="SUPFAM" id="SSF141371">
    <property type="entry name" value="PilZ domain-like"/>
    <property type="match status" value="1"/>
</dbReference>
<dbReference type="AlphaFoldDB" id="A0A1M6LAK5"/>
<dbReference type="InterPro" id="IPR009926">
    <property type="entry name" value="T3SS_YcgR_PilZN"/>
</dbReference>
<name>A0A1M6LAK5_9FIRM</name>
<keyword evidence="3" id="KW-0282">Flagellum</keyword>
<keyword evidence="3" id="KW-0969">Cilium</keyword>
<reference evidence="3 4" key="1">
    <citation type="submission" date="2016-11" db="EMBL/GenBank/DDBJ databases">
        <authorList>
            <person name="Jaros S."/>
            <person name="Januszkiewicz K."/>
            <person name="Wedrychowicz H."/>
        </authorList>
    </citation>
    <scope>NUCLEOTIDE SEQUENCE [LARGE SCALE GENOMIC DNA]</scope>
    <source>
        <strain evidence="3 4">DSM 14501</strain>
    </source>
</reference>
<organism evidence="3 4">
    <name type="scientific">Caminicella sporogenes DSM 14501</name>
    <dbReference type="NCBI Taxonomy" id="1121266"/>
    <lineage>
        <taxon>Bacteria</taxon>
        <taxon>Bacillati</taxon>
        <taxon>Bacillota</taxon>
        <taxon>Clostridia</taxon>
        <taxon>Peptostreptococcales</taxon>
        <taxon>Caminicellaceae</taxon>
        <taxon>Caminicella</taxon>
    </lineage>
</organism>
<dbReference type="STRING" id="1121266.SAMN02745883_00137"/>